<comment type="caution">
    <text evidence="3">The sequence shown here is derived from an EMBL/GenBank/DDBJ whole genome shotgun (WGS) entry which is preliminary data.</text>
</comment>
<reference evidence="3 4" key="1">
    <citation type="submission" date="2024-06" db="EMBL/GenBank/DDBJ databases">
        <title>The Natural Products Discovery Center: Release of the First 8490 Sequenced Strains for Exploring Actinobacteria Biosynthetic Diversity.</title>
        <authorList>
            <person name="Kalkreuter E."/>
            <person name="Kautsar S.A."/>
            <person name="Yang D."/>
            <person name="Bader C.D."/>
            <person name="Teijaro C.N."/>
            <person name="Fluegel L."/>
            <person name="Davis C.M."/>
            <person name="Simpson J.R."/>
            <person name="Lauterbach L."/>
            <person name="Steele A.D."/>
            <person name="Gui C."/>
            <person name="Meng S."/>
            <person name="Li G."/>
            <person name="Viehrig K."/>
            <person name="Ye F."/>
            <person name="Su P."/>
            <person name="Kiefer A.F."/>
            <person name="Nichols A."/>
            <person name="Cepeda A.J."/>
            <person name="Yan W."/>
            <person name="Fan B."/>
            <person name="Jiang Y."/>
            <person name="Adhikari A."/>
            <person name="Zheng C.-J."/>
            <person name="Schuster L."/>
            <person name="Cowan T.M."/>
            <person name="Smanski M.J."/>
            <person name="Chevrette M.G."/>
            <person name="De Carvalho L.P.S."/>
            <person name="Shen B."/>
        </authorList>
    </citation>
    <scope>NUCLEOTIDE SEQUENCE [LARGE SCALE GENOMIC DNA]</scope>
    <source>
        <strain evidence="3 4">NPDC001166</strain>
    </source>
</reference>
<keyword evidence="1" id="KW-0175">Coiled coil</keyword>
<organism evidence="3 4">
    <name type="scientific">Streptomyces sp. 900105245</name>
    <dbReference type="NCBI Taxonomy" id="3154379"/>
    <lineage>
        <taxon>Bacteria</taxon>
        <taxon>Bacillati</taxon>
        <taxon>Actinomycetota</taxon>
        <taxon>Actinomycetes</taxon>
        <taxon>Kitasatosporales</taxon>
        <taxon>Streptomycetaceae</taxon>
        <taxon>Streptomyces</taxon>
    </lineage>
</organism>
<name>A0ABV1UJU0_9ACTN</name>
<dbReference type="Proteomes" id="UP001470023">
    <property type="component" value="Unassembled WGS sequence"/>
</dbReference>
<dbReference type="InterPro" id="IPR001387">
    <property type="entry name" value="Cro/C1-type_HTH"/>
</dbReference>
<dbReference type="EMBL" id="JBEPAZ010000076">
    <property type="protein sequence ID" value="MER6433955.1"/>
    <property type="molecule type" value="Genomic_DNA"/>
</dbReference>
<evidence type="ECO:0000259" key="2">
    <source>
        <dbReference type="PROSITE" id="PS50943"/>
    </source>
</evidence>
<dbReference type="CDD" id="cd00093">
    <property type="entry name" value="HTH_XRE"/>
    <property type="match status" value="1"/>
</dbReference>
<feature type="domain" description="HTH cro/C1-type" evidence="2">
    <location>
        <begin position="68"/>
        <end position="104"/>
    </location>
</feature>
<feature type="coiled-coil region" evidence="1">
    <location>
        <begin position="194"/>
        <end position="228"/>
    </location>
</feature>
<evidence type="ECO:0000313" key="4">
    <source>
        <dbReference type="Proteomes" id="UP001470023"/>
    </source>
</evidence>
<dbReference type="PROSITE" id="PS50943">
    <property type="entry name" value="HTH_CROC1"/>
    <property type="match status" value="1"/>
</dbReference>
<protein>
    <recommendedName>
        <fullName evidence="2">HTH cro/C1-type domain-containing protein</fullName>
    </recommendedName>
</protein>
<accession>A0ABV1UJU0</accession>
<dbReference type="RefSeq" id="WP_352065895.1">
    <property type="nucleotide sequence ID" value="NZ_JBEPAZ010000076.1"/>
</dbReference>
<evidence type="ECO:0000313" key="3">
    <source>
        <dbReference type="EMBL" id="MER6433955.1"/>
    </source>
</evidence>
<evidence type="ECO:0000256" key="1">
    <source>
        <dbReference type="SAM" id="Coils"/>
    </source>
</evidence>
<sequence length="409" mass="45510">MERQPLEVPDIPGWKLDPVPRDLPEARVRQVIWLRQLIIRADAWPSGRSAGQFYNLEENGQTKRVRPLGVDHTAVSRWVRGLRPISPEHVQTVCEAFNVFVRHVGRPERALSGPEIQQAVQLAVEVQLEAGRPSDRALAAAVAERDALRAQVATATDAAARGEQRALAARTCCDELRTALTAAEAREGELSARCSEHEEKHAALLQRLRQAEAACDEAVLLCVELSEQVQALTDRLNAIDALTEAARTVTLSAEGPFDEPADQAELAQEAMWDIQGDEFPDHNVHGTRTDEELDSVLQRLAKSSYLERRRLVRSIAEAWSNDDVYRLAVRLYQEDTLYGSETGPALARQLMRRAGVRFFEIGTQPGALMRQWAAFRSIRLDLQKALPTPPQPAGFGDYNMFAFGDGTQI</sequence>
<keyword evidence="4" id="KW-1185">Reference proteome</keyword>
<proteinExistence type="predicted"/>
<gene>
    <name evidence="3" type="ORF">ABT272_40575</name>
</gene>